<evidence type="ECO:0000256" key="5">
    <source>
        <dbReference type="ARBA" id="ARBA00022840"/>
    </source>
</evidence>
<evidence type="ECO:0000256" key="7">
    <source>
        <dbReference type="ARBA" id="ARBA00048478"/>
    </source>
</evidence>
<evidence type="ECO:0000256" key="4">
    <source>
        <dbReference type="ARBA" id="ARBA00022777"/>
    </source>
</evidence>
<dbReference type="AlphaFoldDB" id="A0A2K8L2A0"/>
<evidence type="ECO:0000256" key="1">
    <source>
        <dbReference type="ARBA" id="ARBA00009427"/>
    </source>
</evidence>
<dbReference type="KEGG" id="mfn:Ga0123462_0574"/>
<keyword evidence="2 8" id="KW-0808">Transferase</keyword>
<dbReference type="GO" id="GO:0036430">
    <property type="term" value="F:CMP kinase activity"/>
    <property type="evidence" value="ECO:0007669"/>
    <property type="project" value="RHEA"/>
</dbReference>
<comment type="subcellular location">
    <subcellularLocation>
        <location evidence="8">Cytoplasm</location>
    </subcellularLocation>
</comment>
<dbReference type="InterPro" id="IPR027417">
    <property type="entry name" value="P-loop_NTPase"/>
</dbReference>
<comment type="similarity">
    <text evidence="1 8">Belongs to the cytidylate kinase family. Type 1 subfamily.</text>
</comment>
<keyword evidence="5 8" id="KW-0067">ATP-binding</keyword>
<dbReference type="GO" id="GO:0036431">
    <property type="term" value="F:dCMP kinase activity"/>
    <property type="evidence" value="ECO:0007669"/>
    <property type="project" value="InterPro"/>
</dbReference>
<dbReference type="EMBL" id="CP018800">
    <property type="protein sequence ID" value="ATX81445.1"/>
    <property type="molecule type" value="Genomic_DNA"/>
</dbReference>
<comment type="catalytic activity">
    <reaction evidence="7 8">
        <text>CMP + ATP = CDP + ADP</text>
        <dbReference type="Rhea" id="RHEA:11600"/>
        <dbReference type="ChEBI" id="CHEBI:30616"/>
        <dbReference type="ChEBI" id="CHEBI:58069"/>
        <dbReference type="ChEBI" id="CHEBI:60377"/>
        <dbReference type="ChEBI" id="CHEBI:456216"/>
        <dbReference type="EC" id="2.7.4.25"/>
    </reaction>
</comment>
<sequence>MSRWKPVDGLQVAIDGPSGSGKGTAAKMLAKEIGLPVLDTGLLYRLIGGLAIERAIALDESESLVALANEMLESVAWTVDGITFDGENWTDRLRSEAVGNAASKVASQPEVRECLLGLQRKIAESGCVMDGRDIGTVVLPGAQAKFFLTASVRERARRRWIQLKEQGGSSLEAVVEELKMRDQRDQERQHAPLLQAEDAIAIDSTTMRVDDVVDRMTGVLERRGLIVVS</sequence>
<evidence type="ECO:0000256" key="2">
    <source>
        <dbReference type="ARBA" id="ARBA00022679"/>
    </source>
</evidence>
<comment type="catalytic activity">
    <reaction evidence="6 8">
        <text>dCMP + ATP = dCDP + ADP</text>
        <dbReference type="Rhea" id="RHEA:25094"/>
        <dbReference type="ChEBI" id="CHEBI:30616"/>
        <dbReference type="ChEBI" id="CHEBI:57566"/>
        <dbReference type="ChEBI" id="CHEBI:58593"/>
        <dbReference type="ChEBI" id="CHEBI:456216"/>
        <dbReference type="EC" id="2.7.4.25"/>
    </reaction>
</comment>
<dbReference type="GO" id="GO:0006220">
    <property type="term" value="P:pyrimidine nucleotide metabolic process"/>
    <property type="evidence" value="ECO:0007669"/>
    <property type="project" value="UniProtKB-UniRule"/>
</dbReference>
<keyword evidence="11" id="KW-1185">Reference proteome</keyword>
<keyword evidence="8" id="KW-0963">Cytoplasm</keyword>
<evidence type="ECO:0000256" key="3">
    <source>
        <dbReference type="ARBA" id="ARBA00022741"/>
    </source>
</evidence>
<dbReference type="CDD" id="cd02020">
    <property type="entry name" value="CMPK"/>
    <property type="match status" value="1"/>
</dbReference>
<dbReference type="GO" id="GO:0005524">
    <property type="term" value="F:ATP binding"/>
    <property type="evidence" value="ECO:0007669"/>
    <property type="project" value="UniProtKB-UniRule"/>
</dbReference>
<evidence type="ECO:0000256" key="8">
    <source>
        <dbReference type="HAMAP-Rule" id="MF_00238"/>
    </source>
</evidence>
<feature type="domain" description="Cytidylate kinase" evidence="9">
    <location>
        <begin position="12"/>
        <end position="218"/>
    </location>
</feature>
<proteinExistence type="inferred from homology"/>
<dbReference type="EC" id="2.7.4.25" evidence="8"/>
<dbReference type="InterPro" id="IPR003136">
    <property type="entry name" value="Cytidylate_kin"/>
</dbReference>
<feature type="binding site" evidence="8">
    <location>
        <begin position="16"/>
        <end position="24"/>
    </location>
    <ligand>
        <name>ATP</name>
        <dbReference type="ChEBI" id="CHEBI:30616"/>
    </ligand>
</feature>
<evidence type="ECO:0000313" key="10">
    <source>
        <dbReference type="EMBL" id="ATX81445.1"/>
    </source>
</evidence>
<gene>
    <name evidence="8" type="primary">cmk</name>
    <name evidence="10" type="ORF">Ga0123462_0574</name>
</gene>
<dbReference type="Proteomes" id="UP000231637">
    <property type="component" value="Chromosome"/>
</dbReference>
<evidence type="ECO:0000256" key="6">
    <source>
        <dbReference type="ARBA" id="ARBA00047615"/>
    </source>
</evidence>
<reference evidence="10 11" key="1">
    <citation type="submission" date="2016-12" db="EMBL/GenBank/DDBJ databases">
        <title>Isolation and genomic insights into novel planktonic Zetaproteobacteria from stratified waters of the Chesapeake Bay.</title>
        <authorList>
            <person name="McAllister S.M."/>
            <person name="Kato S."/>
            <person name="Chan C.S."/>
            <person name="Chiu B.K."/>
            <person name="Field E.K."/>
        </authorList>
    </citation>
    <scope>NUCLEOTIDE SEQUENCE [LARGE SCALE GENOMIC DNA]</scope>
    <source>
        <strain evidence="10 11">CP-8</strain>
    </source>
</reference>
<evidence type="ECO:0000259" key="9">
    <source>
        <dbReference type="Pfam" id="PF02224"/>
    </source>
</evidence>
<keyword evidence="4 8" id="KW-0418">Kinase</keyword>
<dbReference type="GO" id="GO:0005737">
    <property type="term" value="C:cytoplasm"/>
    <property type="evidence" value="ECO:0007669"/>
    <property type="project" value="UniProtKB-SubCell"/>
</dbReference>
<dbReference type="Gene3D" id="3.40.50.300">
    <property type="entry name" value="P-loop containing nucleotide triphosphate hydrolases"/>
    <property type="match status" value="1"/>
</dbReference>
<organism evidence="10 11">
    <name type="scientific">Mariprofundus ferrinatatus</name>
    <dbReference type="NCBI Taxonomy" id="1921087"/>
    <lineage>
        <taxon>Bacteria</taxon>
        <taxon>Pseudomonadati</taxon>
        <taxon>Pseudomonadota</taxon>
        <taxon>Candidatius Mariprofundia</taxon>
        <taxon>Mariprofundales</taxon>
        <taxon>Mariprofundaceae</taxon>
        <taxon>Mariprofundus</taxon>
    </lineage>
</organism>
<evidence type="ECO:0000313" key="11">
    <source>
        <dbReference type="Proteomes" id="UP000231637"/>
    </source>
</evidence>
<dbReference type="OrthoDB" id="5292579at2"/>
<dbReference type="NCBIfam" id="TIGR00017">
    <property type="entry name" value="cmk"/>
    <property type="match status" value="1"/>
</dbReference>
<accession>A0A2K8L2A0</accession>
<dbReference type="SUPFAM" id="SSF52540">
    <property type="entry name" value="P-loop containing nucleoside triphosphate hydrolases"/>
    <property type="match status" value="1"/>
</dbReference>
<keyword evidence="3 8" id="KW-0547">Nucleotide-binding</keyword>
<dbReference type="HAMAP" id="MF_00238">
    <property type="entry name" value="Cytidyl_kinase_type1"/>
    <property type="match status" value="1"/>
</dbReference>
<dbReference type="Pfam" id="PF02224">
    <property type="entry name" value="Cytidylate_kin"/>
    <property type="match status" value="1"/>
</dbReference>
<dbReference type="InterPro" id="IPR011994">
    <property type="entry name" value="Cytidylate_kinase_dom"/>
</dbReference>
<name>A0A2K8L2A0_9PROT</name>
<protein>
    <recommendedName>
        <fullName evidence="8">Cytidylate kinase</fullName>
        <shortName evidence="8">CK</shortName>
        <ecNumber evidence="8">2.7.4.25</ecNumber>
    </recommendedName>
    <alternativeName>
        <fullName evidence="8">Cytidine monophosphate kinase</fullName>
        <shortName evidence="8">CMP kinase</shortName>
    </alternativeName>
</protein>
<dbReference type="RefSeq" id="WP_100264908.1">
    <property type="nucleotide sequence ID" value="NZ_CP018800.1"/>
</dbReference>